<dbReference type="AlphaFoldDB" id="A0A5N7MKN1"/>
<dbReference type="InterPro" id="IPR050397">
    <property type="entry name" value="Env_Response_Regulators"/>
</dbReference>
<dbReference type="InterPro" id="IPR000595">
    <property type="entry name" value="cNMP-bd_dom"/>
</dbReference>
<proteinExistence type="predicted"/>
<reference evidence="5 6" key="1">
    <citation type="journal article" date="2019" name="Syst. Appl. Microbiol.">
        <title>Microvirga tunisiensis sp. nov., a root nodule symbiotic bacterium isolated from Lupinus micranthus and L. luteus grown in Northern Tunisia.</title>
        <authorList>
            <person name="Msaddak A."/>
            <person name="Rejili M."/>
            <person name="Duran D."/>
            <person name="Mars M."/>
            <person name="Palacios J.M."/>
            <person name="Ruiz-Argueso T."/>
            <person name="Rey L."/>
            <person name="Imperial J."/>
        </authorList>
    </citation>
    <scope>NUCLEOTIDE SEQUENCE [LARGE SCALE GENOMIC DNA]</scope>
    <source>
        <strain evidence="5 6">Lmie10</strain>
    </source>
</reference>
<gene>
    <name evidence="5" type="ORF">FS320_21195</name>
</gene>
<dbReference type="SMART" id="SM00419">
    <property type="entry name" value="HTH_CRP"/>
    <property type="match status" value="1"/>
</dbReference>
<dbReference type="PANTHER" id="PTHR24567:SF74">
    <property type="entry name" value="HTH-TYPE TRANSCRIPTIONAL REGULATOR ARCR"/>
    <property type="match status" value="1"/>
</dbReference>
<feature type="domain" description="HTH crp-type" evidence="4">
    <location>
        <begin position="145"/>
        <end position="211"/>
    </location>
</feature>
<dbReference type="SUPFAM" id="SSF46785">
    <property type="entry name" value="Winged helix' DNA-binding domain"/>
    <property type="match status" value="1"/>
</dbReference>
<dbReference type="EMBL" id="VOSK01000098">
    <property type="protein sequence ID" value="MPR27621.1"/>
    <property type="molecule type" value="Genomic_DNA"/>
</dbReference>
<comment type="caution">
    <text evidence="5">The sequence shown here is derived from an EMBL/GenBank/DDBJ whole genome shotgun (WGS) entry which is preliminary data.</text>
</comment>
<dbReference type="Pfam" id="PF13545">
    <property type="entry name" value="HTH_Crp_2"/>
    <property type="match status" value="1"/>
</dbReference>
<dbReference type="PROSITE" id="PS51063">
    <property type="entry name" value="HTH_CRP_2"/>
    <property type="match status" value="1"/>
</dbReference>
<dbReference type="GO" id="GO:0003677">
    <property type="term" value="F:DNA binding"/>
    <property type="evidence" value="ECO:0007669"/>
    <property type="project" value="UniProtKB-KW"/>
</dbReference>
<dbReference type="SMART" id="SM00100">
    <property type="entry name" value="cNMP"/>
    <property type="match status" value="1"/>
</dbReference>
<accession>A0A5N7MKN1</accession>
<evidence type="ECO:0000256" key="2">
    <source>
        <dbReference type="ARBA" id="ARBA00023125"/>
    </source>
</evidence>
<dbReference type="InterPro" id="IPR012318">
    <property type="entry name" value="HTH_CRP"/>
</dbReference>
<keyword evidence="1" id="KW-0805">Transcription regulation</keyword>
<dbReference type="InterPro" id="IPR014710">
    <property type="entry name" value="RmlC-like_jellyroll"/>
</dbReference>
<keyword evidence="2" id="KW-0238">DNA-binding</keyword>
<evidence type="ECO:0000256" key="1">
    <source>
        <dbReference type="ARBA" id="ARBA00023015"/>
    </source>
</evidence>
<keyword evidence="3" id="KW-0804">Transcription</keyword>
<evidence type="ECO:0000313" key="6">
    <source>
        <dbReference type="Proteomes" id="UP000403266"/>
    </source>
</evidence>
<dbReference type="SUPFAM" id="SSF51206">
    <property type="entry name" value="cAMP-binding domain-like"/>
    <property type="match status" value="1"/>
</dbReference>
<evidence type="ECO:0000259" key="4">
    <source>
        <dbReference type="PROSITE" id="PS51063"/>
    </source>
</evidence>
<sequence>MRRAEHRANRLLFALEADDLAYLEPYLEMVSLQRGQIICEAGEVLHYAYFPHDAVISLVAVMENGSTAEMAVCGREGVVGLIPTSVTRQAFGNYVVQMAGTASRISLDQLQAAVQARPLIARLMNCFAEAMQARILQSVVCNAVHSVEQRLCRWILSTRHRTDQLVLPLTHEVLAERLGVQRSTVTAIMGKLQAVGVIQQVRGGITIADCVKLEQSSCECYRRLWTIFERLLPHTFKAERG</sequence>
<evidence type="ECO:0000313" key="5">
    <source>
        <dbReference type="EMBL" id="MPR27621.1"/>
    </source>
</evidence>
<dbReference type="Gene3D" id="2.60.120.10">
    <property type="entry name" value="Jelly Rolls"/>
    <property type="match status" value="1"/>
</dbReference>
<protein>
    <submittedName>
        <fullName evidence="5">Crp/Fnr family transcriptional regulator</fullName>
    </submittedName>
</protein>
<name>A0A5N7MKN1_9HYPH</name>
<dbReference type="OrthoDB" id="7506088at2"/>
<dbReference type="Proteomes" id="UP000403266">
    <property type="component" value="Unassembled WGS sequence"/>
</dbReference>
<keyword evidence="6" id="KW-1185">Reference proteome</keyword>
<dbReference type="InterPro" id="IPR036390">
    <property type="entry name" value="WH_DNA-bd_sf"/>
</dbReference>
<dbReference type="InterPro" id="IPR018490">
    <property type="entry name" value="cNMP-bd_dom_sf"/>
</dbReference>
<dbReference type="PANTHER" id="PTHR24567">
    <property type="entry name" value="CRP FAMILY TRANSCRIPTIONAL REGULATORY PROTEIN"/>
    <property type="match status" value="1"/>
</dbReference>
<organism evidence="5 6">
    <name type="scientific">Microvirga tunisiensis</name>
    <dbReference type="NCBI Taxonomy" id="2108360"/>
    <lineage>
        <taxon>Bacteria</taxon>
        <taxon>Pseudomonadati</taxon>
        <taxon>Pseudomonadota</taxon>
        <taxon>Alphaproteobacteria</taxon>
        <taxon>Hyphomicrobiales</taxon>
        <taxon>Methylobacteriaceae</taxon>
        <taxon>Microvirga</taxon>
    </lineage>
</organism>
<dbReference type="GO" id="GO:0003700">
    <property type="term" value="F:DNA-binding transcription factor activity"/>
    <property type="evidence" value="ECO:0007669"/>
    <property type="project" value="TreeGrafter"/>
</dbReference>
<dbReference type="GO" id="GO:0005829">
    <property type="term" value="C:cytosol"/>
    <property type="evidence" value="ECO:0007669"/>
    <property type="project" value="TreeGrafter"/>
</dbReference>
<evidence type="ECO:0000256" key="3">
    <source>
        <dbReference type="ARBA" id="ARBA00023163"/>
    </source>
</evidence>
<dbReference type="CDD" id="cd00038">
    <property type="entry name" value="CAP_ED"/>
    <property type="match status" value="1"/>
</dbReference>